<dbReference type="EMBL" id="HG792015">
    <property type="protein sequence ID" value="CDM28492.1"/>
    <property type="molecule type" value="Genomic_DNA"/>
</dbReference>
<proteinExistence type="predicted"/>
<keyword evidence="3" id="KW-1185">Reference proteome</keyword>
<evidence type="ECO:0000313" key="2">
    <source>
        <dbReference type="EMBL" id="CDM28492.1"/>
    </source>
</evidence>
<reference evidence="2" key="1">
    <citation type="journal article" date="2014" name="Nat. Commun.">
        <title>Multiple recent horizontal transfers of a large genomic region in cheese making fungi.</title>
        <authorList>
            <person name="Cheeseman K."/>
            <person name="Ropars J."/>
            <person name="Renault P."/>
            <person name="Dupont J."/>
            <person name="Gouzy J."/>
            <person name="Branca A."/>
            <person name="Abraham A.L."/>
            <person name="Ceppi M."/>
            <person name="Conseiller E."/>
            <person name="Debuchy R."/>
            <person name="Malagnac F."/>
            <person name="Goarin A."/>
            <person name="Silar P."/>
            <person name="Lacoste S."/>
            <person name="Sallet E."/>
            <person name="Bensimon A."/>
            <person name="Giraud T."/>
            <person name="Brygoo Y."/>
        </authorList>
    </citation>
    <scope>NUCLEOTIDE SEQUENCE [LARGE SCALE GENOMIC DNA]</scope>
    <source>
        <strain evidence="2">FM164</strain>
    </source>
</reference>
<evidence type="ECO:0000313" key="3">
    <source>
        <dbReference type="Proteomes" id="UP000030686"/>
    </source>
</evidence>
<name>W6QFQ7_PENRF</name>
<feature type="region of interest" description="Disordered" evidence="1">
    <location>
        <begin position="1"/>
        <end position="58"/>
    </location>
</feature>
<dbReference type="AlphaFoldDB" id="W6QFQ7"/>
<feature type="region of interest" description="Disordered" evidence="1">
    <location>
        <begin position="103"/>
        <end position="128"/>
    </location>
</feature>
<evidence type="ECO:0000256" key="1">
    <source>
        <dbReference type="SAM" id="MobiDB-lite"/>
    </source>
</evidence>
<accession>W6QFQ7</accession>
<gene>
    <name evidence="2" type="ORF">PROQFM164_S01g002303</name>
</gene>
<sequence>MDINSAKDNTESETPKTSQTNNSNPNSNANIRHLSNHKTQSNPEASKVGKHPNQQIRPHRRLALTTCTQHQPPPTRPHLIFPVSATPIAETPLAQRINAHTHARTHHPNRHTTHEHPNSGSQSNATGSRLNPGYFDDKTFLLAGLLHDIRTAEANITRLGFEYLRGVLALRVLQNGTESIIAPVR</sequence>
<feature type="compositionally biased region" description="Low complexity" evidence="1">
    <location>
        <begin position="21"/>
        <end position="30"/>
    </location>
</feature>
<dbReference type="OrthoDB" id="4368601at2759"/>
<organism evidence="2 3">
    <name type="scientific">Penicillium roqueforti (strain FM164)</name>
    <dbReference type="NCBI Taxonomy" id="1365484"/>
    <lineage>
        <taxon>Eukaryota</taxon>
        <taxon>Fungi</taxon>
        <taxon>Dikarya</taxon>
        <taxon>Ascomycota</taxon>
        <taxon>Pezizomycotina</taxon>
        <taxon>Eurotiomycetes</taxon>
        <taxon>Eurotiomycetidae</taxon>
        <taxon>Eurotiales</taxon>
        <taxon>Aspergillaceae</taxon>
        <taxon>Penicillium</taxon>
    </lineage>
</organism>
<dbReference type="Proteomes" id="UP000030686">
    <property type="component" value="Unassembled WGS sequence"/>
</dbReference>
<protein>
    <submittedName>
        <fullName evidence="2">Genomic scaffold, ProqFM164S01</fullName>
    </submittedName>
</protein>
<feature type="compositionally biased region" description="Polar residues" evidence="1">
    <location>
        <begin position="118"/>
        <end position="128"/>
    </location>
</feature>